<name>A0A6S7GXW7_PARCT</name>
<accession>A0A6S7GXW7</accession>
<dbReference type="OrthoDB" id="5945417at2759"/>
<proteinExistence type="predicted"/>
<dbReference type="Gene3D" id="3.50.4.10">
    <property type="entry name" value="Hepatocyte Growth Factor"/>
    <property type="match status" value="1"/>
</dbReference>
<reference evidence="1" key="1">
    <citation type="submission" date="2020-04" db="EMBL/GenBank/DDBJ databases">
        <authorList>
            <person name="Alioto T."/>
            <person name="Alioto T."/>
            <person name="Gomez Garrido J."/>
        </authorList>
    </citation>
    <scope>NUCLEOTIDE SEQUENCE</scope>
    <source>
        <strain evidence="1">A484AB</strain>
    </source>
</reference>
<dbReference type="SUPFAM" id="SSF57414">
    <property type="entry name" value="Hairpin loop containing domain-like"/>
    <property type="match status" value="1"/>
</dbReference>
<dbReference type="InterPro" id="IPR013783">
    <property type="entry name" value="Ig-like_fold"/>
</dbReference>
<dbReference type="SMART" id="SM00408">
    <property type="entry name" value="IGc2"/>
    <property type="match status" value="1"/>
</dbReference>
<gene>
    <name evidence="1" type="ORF">PACLA_8A067841</name>
</gene>
<dbReference type="Pfam" id="PF13927">
    <property type="entry name" value="Ig_3"/>
    <property type="match status" value="1"/>
</dbReference>
<dbReference type="SUPFAM" id="SSF49785">
    <property type="entry name" value="Galactose-binding domain-like"/>
    <property type="match status" value="2"/>
</dbReference>
<dbReference type="Gene3D" id="2.60.120.260">
    <property type="entry name" value="Galactose-binding domain-like"/>
    <property type="match status" value="2"/>
</dbReference>
<evidence type="ECO:0000313" key="1">
    <source>
        <dbReference type="EMBL" id="CAB3998204.1"/>
    </source>
</evidence>
<dbReference type="PANTHER" id="PTHR45713">
    <property type="entry name" value="FTP DOMAIN-CONTAINING PROTEIN"/>
    <property type="match status" value="1"/>
</dbReference>
<comment type="caution">
    <text evidence="1">The sequence shown here is derived from an EMBL/GenBank/DDBJ whole genome shotgun (WGS) entry which is preliminary data.</text>
</comment>
<dbReference type="SUPFAM" id="SSF48726">
    <property type="entry name" value="Immunoglobulin"/>
    <property type="match status" value="1"/>
</dbReference>
<sequence>MGFILGNNADHQSNNIIRKHNVHQASDTCNVAKRGRYLSIDHEEIGVLSICEVRVLKLPFDQIGYGKPVEVSKRETTTDPNYGRRDQLSDNQLIFDTFSDSMPNPWIRLDLEDSYFIRELGIFCHPTVAQLVDLAIKIGHSLVDGGRANPSCAEHQNIDYSGGKAFFCRMKGRYVVLTLEKVTTRLRVHEMVINPTHQQNHAESLTPEIFPATCTTGVSGFCWTNRLTDNVPEPGGYVTTVGNNGNWLRLNLGMATSVGKIMIANVVPDPYKEQLIDFELRVGDSLDNNGNSNPLCLDGLQSMLGKKIESFYCSPPVTGQYVNLNQRTTDKRLILSEIAVYSDFEPKMKDRFGKERQLWRGIGESIVLSCEAYDQPTPVVSWIKDGVILVTDSSTLEINSATVEDSGVYECWANSTLGEEYMPFHVNITSDVRPCAESIEIELDLGNLETSYPEIFGNKWYRFYDTTSNNYLKEKPNLAALTKSNHSDEDVRPRPAISMKVKADHALFNHILLTETDIQDSSQCMIMCALKSTCQSFNYSDKEKVCELNGSTKQKHLEDFLPRVGYHYFMKGKGVVNKRFAGDL</sequence>
<dbReference type="Proteomes" id="UP001152795">
    <property type="component" value="Unassembled WGS sequence"/>
</dbReference>
<dbReference type="InterPro" id="IPR051941">
    <property type="entry name" value="BG_Antigen-Binding_Lectin"/>
</dbReference>
<protein>
    <submittedName>
        <fullName evidence="1">Partial</fullName>
    </submittedName>
</protein>
<dbReference type="EMBL" id="CACRXK020003298">
    <property type="protein sequence ID" value="CAB3998204.1"/>
    <property type="molecule type" value="Genomic_DNA"/>
</dbReference>
<dbReference type="InterPro" id="IPR036179">
    <property type="entry name" value="Ig-like_dom_sf"/>
</dbReference>
<dbReference type="InterPro" id="IPR003599">
    <property type="entry name" value="Ig_sub"/>
</dbReference>
<dbReference type="SMART" id="SM00473">
    <property type="entry name" value="PAN_AP"/>
    <property type="match status" value="1"/>
</dbReference>
<dbReference type="InterPro" id="IPR003598">
    <property type="entry name" value="Ig_sub2"/>
</dbReference>
<dbReference type="Pfam" id="PF00024">
    <property type="entry name" value="PAN_1"/>
    <property type="match status" value="1"/>
</dbReference>
<dbReference type="PROSITE" id="PS50835">
    <property type="entry name" value="IG_LIKE"/>
    <property type="match status" value="1"/>
</dbReference>
<dbReference type="AlphaFoldDB" id="A0A6S7GXW7"/>
<dbReference type="SMART" id="SM00409">
    <property type="entry name" value="IG"/>
    <property type="match status" value="1"/>
</dbReference>
<dbReference type="InterPro" id="IPR008979">
    <property type="entry name" value="Galactose-bd-like_sf"/>
</dbReference>
<dbReference type="PANTHER" id="PTHR45713:SF6">
    <property type="entry name" value="F5_8 TYPE C DOMAIN-CONTAINING PROTEIN"/>
    <property type="match status" value="1"/>
</dbReference>
<evidence type="ECO:0000313" key="2">
    <source>
        <dbReference type="Proteomes" id="UP001152795"/>
    </source>
</evidence>
<dbReference type="InterPro" id="IPR007110">
    <property type="entry name" value="Ig-like_dom"/>
</dbReference>
<keyword evidence="2" id="KW-1185">Reference proteome</keyword>
<dbReference type="Gene3D" id="2.60.40.10">
    <property type="entry name" value="Immunoglobulins"/>
    <property type="match status" value="1"/>
</dbReference>
<organism evidence="1 2">
    <name type="scientific">Paramuricea clavata</name>
    <name type="common">Red gorgonian</name>
    <name type="synonym">Violescent sea-whip</name>
    <dbReference type="NCBI Taxonomy" id="317549"/>
    <lineage>
        <taxon>Eukaryota</taxon>
        <taxon>Metazoa</taxon>
        <taxon>Cnidaria</taxon>
        <taxon>Anthozoa</taxon>
        <taxon>Octocorallia</taxon>
        <taxon>Malacalcyonacea</taxon>
        <taxon>Plexauridae</taxon>
        <taxon>Paramuricea</taxon>
    </lineage>
</organism>
<dbReference type="InterPro" id="IPR003609">
    <property type="entry name" value="Pan_app"/>
</dbReference>